<accession>A0A7Y0A1R8</accession>
<name>A0A7Y0A1R8_9BURK</name>
<gene>
    <name evidence="1" type="ORF">HHL14_29340</name>
</gene>
<evidence type="ECO:0000313" key="2">
    <source>
        <dbReference type="Proteomes" id="UP000583127"/>
    </source>
</evidence>
<dbReference type="InterPro" id="IPR036390">
    <property type="entry name" value="WH_DNA-bd_sf"/>
</dbReference>
<organism evidence="1 2">
    <name type="scientific">Paraburkholderia antibiotica</name>
    <dbReference type="NCBI Taxonomy" id="2728839"/>
    <lineage>
        <taxon>Bacteria</taxon>
        <taxon>Pseudomonadati</taxon>
        <taxon>Pseudomonadota</taxon>
        <taxon>Betaproteobacteria</taxon>
        <taxon>Burkholderiales</taxon>
        <taxon>Burkholderiaceae</taxon>
        <taxon>Paraburkholderia</taxon>
    </lineage>
</organism>
<sequence>MSAPLRPRILKFFADHPDGASVERLAEYLGSDSDSTIRSLRSMEGRGEAVMIRDSALLPRTVWSQAKTTPPIFRAVETLEAMQSAARCA</sequence>
<proteinExistence type="predicted"/>
<protein>
    <recommendedName>
        <fullName evidence="3">ArsR family transcriptional regulator</fullName>
    </recommendedName>
</protein>
<dbReference type="Proteomes" id="UP000583127">
    <property type="component" value="Unassembled WGS sequence"/>
</dbReference>
<dbReference type="EMBL" id="JABBFZ010000027">
    <property type="protein sequence ID" value="NML34916.1"/>
    <property type="molecule type" value="Genomic_DNA"/>
</dbReference>
<dbReference type="RefSeq" id="WP_169501103.1">
    <property type="nucleotide sequence ID" value="NZ_JABBFZ010000027.1"/>
</dbReference>
<reference evidence="1 2" key="1">
    <citation type="submission" date="2020-04" db="EMBL/GenBank/DDBJ databases">
        <title>Paraburkholderia sp. G-4-1-8 isolated from soil.</title>
        <authorList>
            <person name="Dahal R.H."/>
        </authorList>
    </citation>
    <scope>NUCLEOTIDE SEQUENCE [LARGE SCALE GENOMIC DNA]</scope>
    <source>
        <strain evidence="1 2">G-4-1-8</strain>
    </source>
</reference>
<dbReference type="SUPFAM" id="SSF46785">
    <property type="entry name" value="Winged helix' DNA-binding domain"/>
    <property type="match status" value="1"/>
</dbReference>
<dbReference type="AlphaFoldDB" id="A0A7Y0A1R8"/>
<evidence type="ECO:0008006" key="3">
    <source>
        <dbReference type="Google" id="ProtNLM"/>
    </source>
</evidence>
<keyword evidence="2" id="KW-1185">Reference proteome</keyword>
<comment type="caution">
    <text evidence="1">The sequence shown here is derived from an EMBL/GenBank/DDBJ whole genome shotgun (WGS) entry which is preliminary data.</text>
</comment>
<evidence type="ECO:0000313" key="1">
    <source>
        <dbReference type="EMBL" id="NML34916.1"/>
    </source>
</evidence>